<proteinExistence type="inferred from homology"/>
<gene>
    <name evidence="9" type="primary">opuD_4</name>
    <name evidence="9" type="ORF">NCTC7878_01087</name>
</gene>
<dbReference type="GO" id="GO:0005886">
    <property type="term" value="C:plasma membrane"/>
    <property type="evidence" value="ECO:0007669"/>
    <property type="project" value="UniProtKB-SubCell"/>
</dbReference>
<name>A0A2X2JUN4_STAAU</name>
<feature type="transmembrane region" description="Helical" evidence="8">
    <location>
        <begin position="53"/>
        <end position="77"/>
    </location>
</feature>
<dbReference type="PANTHER" id="PTHR30047:SF7">
    <property type="entry name" value="HIGH-AFFINITY CHOLINE TRANSPORT PROTEIN"/>
    <property type="match status" value="1"/>
</dbReference>
<organism evidence="9 10">
    <name type="scientific">Staphylococcus aureus</name>
    <dbReference type="NCBI Taxonomy" id="1280"/>
    <lineage>
        <taxon>Bacteria</taxon>
        <taxon>Bacillati</taxon>
        <taxon>Bacillota</taxon>
        <taxon>Bacilli</taxon>
        <taxon>Bacillales</taxon>
        <taxon>Staphylococcaceae</taxon>
        <taxon>Staphylococcus</taxon>
    </lineage>
</organism>
<dbReference type="GO" id="GO:0022857">
    <property type="term" value="F:transmembrane transporter activity"/>
    <property type="evidence" value="ECO:0007669"/>
    <property type="project" value="InterPro"/>
</dbReference>
<comment type="subcellular location">
    <subcellularLocation>
        <location evidence="1">Cell membrane</location>
        <topology evidence="1">Multi-pass membrane protein</topology>
    </subcellularLocation>
</comment>
<protein>
    <submittedName>
        <fullName evidence="9">Glycine betaine transporter OpuD</fullName>
    </submittedName>
</protein>
<evidence type="ECO:0000256" key="7">
    <source>
        <dbReference type="ARBA" id="ARBA00023136"/>
    </source>
</evidence>
<evidence type="ECO:0000256" key="3">
    <source>
        <dbReference type="ARBA" id="ARBA00022448"/>
    </source>
</evidence>
<dbReference type="InterPro" id="IPR000060">
    <property type="entry name" value="BCCT_transptr"/>
</dbReference>
<keyword evidence="6 8" id="KW-1133">Transmembrane helix</keyword>
<sequence>MIFFVTSADSATYVLGMLSSSGDINPKSFVKVSWGIIMALFAIIMIYTGGTQAIQNLLIIAALPFSVVIIAMIWSLLKSLSEEKPRNSNKVLIKHRDPDVLEYRLQNILTKIN</sequence>
<accession>A0A2X2JUN4</accession>
<keyword evidence="5 8" id="KW-0812">Transmembrane</keyword>
<keyword evidence="3" id="KW-0813">Transport</keyword>
<evidence type="ECO:0000256" key="5">
    <source>
        <dbReference type="ARBA" id="ARBA00022692"/>
    </source>
</evidence>
<comment type="similarity">
    <text evidence="2">Belongs to the BCCT transporter (TC 2.A.15) family.</text>
</comment>
<evidence type="ECO:0000256" key="2">
    <source>
        <dbReference type="ARBA" id="ARBA00005658"/>
    </source>
</evidence>
<evidence type="ECO:0000256" key="6">
    <source>
        <dbReference type="ARBA" id="ARBA00022989"/>
    </source>
</evidence>
<dbReference type="EMBL" id="UAUX01000006">
    <property type="protein sequence ID" value="SPZ97702.1"/>
    <property type="molecule type" value="Genomic_DNA"/>
</dbReference>
<evidence type="ECO:0000256" key="4">
    <source>
        <dbReference type="ARBA" id="ARBA00022475"/>
    </source>
</evidence>
<evidence type="ECO:0000256" key="8">
    <source>
        <dbReference type="SAM" id="Phobius"/>
    </source>
</evidence>
<evidence type="ECO:0000256" key="1">
    <source>
        <dbReference type="ARBA" id="ARBA00004651"/>
    </source>
</evidence>
<dbReference type="PANTHER" id="PTHR30047">
    <property type="entry name" value="HIGH-AFFINITY CHOLINE TRANSPORT PROTEIN-RELATED"/>
    <property type="match status" value="1"/>
</dbReference>
<evidence type="ECO:0000313" key="10">
    <source>
        <dbReference type="Proteomes" id="UP000249913"/>
    </source>
</evidence>
<dbReference type="Proteomes" id="UP000249913">
    <property type="component" value="Unassembled WGS sequence"/>
</dbReference>
<evidence type="ECO:0000313" key="9">
    <source>
        <dbReference type="EMBL" id="SPZ97702.1"/>
    </source>
</evidence>
<keyword evidence="4" id="KW-1003">Cell membrane</keyword>
<keyword evidence="7 8" id="KW-0472">Membrane</keyword>
<feature type="transmembrane region" description="Helical" evidence="8">
    <location>
        <begin position="29"/>
        <end position="47"/>
    </location>
</feature>
<dbReference type="AlphaFoldDB" id="A0A2X2JUN4"/>
<dbReference type="Pfam" id="PF02028">
    <property type="entry name" value="BCCT"/>
    <property type="match status" value="1"/>
</dbReference>
<reference evidence="9 10" key="1">
    <citation type="submission" date="2018-06" db="EMBL/GenBank/DDBJ databases">
        <authorList>
            <consortium name="Pathogen Informatics"/>
            <person name="Doyle S."/>
        </authorList>
    </citation>
    <scope>NUCLEOTIDE SEQUENCE [LARGE SCALE GENOMIC DNA]</scope>
    <source>
        <strain evidence="9 10">NCTC7878</strain>
    </source>
</reference>